<dbReference type="Proteomes" id="UP001187343">
    <property type="component" value="Unassembled WGS sequence"/>
</dbReference>
<proteinExistence type="predicted"/>
<evidence type="ECO:0000256" key="2">
    <source>
        <dbReference type="SAM" id="Phobius"/>
    </source>
</evidence>
<gene>
    <name evidence="4" type="ORF">Q8A67_004820</name>
</gene>
<feature type="chain" id="PRO_5041720765" evidence="3">
    <location>
        <begin position="23"/>
        <end position="299"/>
    </location>
</feature>
<keyword evidence="3" id="KW-0732">Signal</keyword>
<accession>A0AA88QBG6</accession>
<evidence type="ECO:0000313" key="4">
    <source>
        <dbReference type="EMBL" id="KAK2908983.1"/>
    </source>
</evidence>
<evidence type="ECO:0000313" key="5">
    <source>
        <dbReference type="Proteomes" id="UP001187343"/>
    </source>
</evidence>
<feature type="signal peptide" evidence="3">
    <location>
        <begin position="1"/>
        <end position="22"/>
    </location>
</feature>
<name>A0AA88QBG6_9TELE</name>
<keyword evidence="2" id="KW-0812">Transmembrane</keyword>
<organism evidence="4 5">
    <name type="scientific">Cirrhinus molitorella</name>
    <name type="common">mud carp</name>
    <dbReference type="NCBI Taxonomy" id="172907"/>
    <lineage>
        <taxon>Eukaryota</taxon>
        <taxon>Metazoa</taxon>
        <taxon>Chordata</taxon>
        <taxon>Craniata</taxon>
        <taxon>Vertebrata</taxon>
        <taxon>Euteleostomi</taxon>
        <taxon>Actinopterygii</taxon>
        <taxon>Neopterygii</taxon>
        <taxon>Teleostei</taxon>
        <taxon>Ostariophysi</taxon>
        <taxon>Cypriniformes</taxon>
        <taxon>Cyprinidae</taxon>
        <taxon>Labeoninae</taxon>
        <taxon>Labeonini</taxon>
        <taxon>Cirrhinus</taxon>
    </lineage>
</organism>
<evidence type="ECO:0000256" key="1">
    <source>
        <dbReference type="SAM" id="MobiDB-lite"/>
    </source>
</evidence>
<feature type="compositionally biased region" description="Polar residues" evidence="1">
    <location>
        <begin position="186"/>
        <end position="199"/>
    </location>
</feature>
<sequence length="299" mass="32230">MYCASIHLLVGALLVFAVENEATTINATTEHTTASVSGFTHNTTLKENEGAPGNSSTPNATVTLSTTANVNTTSDEKSESMPSEYPQTSSYTTDDPLRDVSQSSTNNIITTSTISAATKTPLTKSHGPTYIIILVIVVLCFSGVLVYFCCQKKSRKYSVDLHPKQEDAHIPLSAVDVEVFDTTSVKDMQTSTPVESTGTFKEPVPVKEPEKPEGETESADVQQENQQNLSSTQATVNPKDKMDGLTVVDLTDEPTISTKTSMESLDDTLNENNSNNTRAEGNGHEFTEISIDALPNILK</sequence>
<comment type="caution">
    <text evidence="4">The sequence shown here is derived from an EMBL/GenBank/DDBJ whole genome shotgun (WGS) entry which is preliminary data.</text>
</comment>
<feature type="compositionally biased region" description="Basic and acidic residues" evidence="1">
    <location>
        <begin position="204"/>
        <end position="214"/>
    </location>
</feature>
<feature type="region of interest" description="Disordered" evidence="1">
    <location>
        <begin position="186"/>
        <end position="243"/>
    </location>
</feature>
<feature type="region of interest" description="Disordered" evidence="1">
    <location>
        <begin position="43"/>
        <end position="102"/>
    </location>
</feature>
<feature type="compositionally biased region" description="Polar residues" evidence="1">
    <location>
        <begin position="270"/>
        <end position="279"/>
    </location>
</feature>
<keyword evidence="2" id="KW-1133">Transmembrane helix</keyword>
<reference evidence="4" key="1">
    <citation type="submission" date="2023-08" db="EMBL/GenBank/DDBJ databases">
        <title>Chromosome-level Genome Assembly of mud carp (Cirrhinus molitorella).</title>
        <authorList>
            <person name="Liu H."/>
        </authorList>
    </citation>
    <scope>NUCLEOTIDE SEQUENCE</scope>
    <source>
        <strain evidence="4">Prfri</strain>
        <tissue evidence="4">Muscle</tissue>
    </source>
</reference>
<keyword evidence="5" id="KW-1185">Reference proteome</keyword>
<evidence type="ECO:0000256" key="3">
    <source>
        <dbReference type="SAM" id="SignalP"/>
    </source>
</evidence>
<feature type="transmembrane region" description="Helical" evidence="2">
    <location>
        <begin position="130"/>
        <end position="150"/>
    </location>
</feature>
<feature type="compositionally biased region" description="Polar residues" evidence="1">
    <location>
        <begin position="219"/>
        <end position="236"/>
    </location>
</feature>
<dbReference type="EMBL" id="JAUYZG010000004">
    <property type="protein sequence ID" value="KAK2908983.1"/>
    <property type="molecule type" value="Genomic_DNA"/>
</dbReference>
<protein>
    <submittedName>
        <fullName evidence="4">Uncharacterized protein</fullName>
    </submittedName>
</protein>
<dbReference type="AlphaFoldDB" id="A0AA88QBG6"/>
<feature type="compositionally biased region" description="Polar residues" evidence="1">
    <location>
        <begin position="53"/>
        <end position="73"/>
    </location>
</feature>
<keyword evidence="2" id="KW-0472">Membrane</keyword>
<feature type="region of interest" description="Disordered" evidence="1">
    <location>
        <begin position="255"/>
        <end position="282"/>
    </location>
</feature>